<reference evidence="9 10" key="1">
    <citation type="journal article" date="2018" name="Gigascience">
        <title>Genomes of trombidid mites reveal novel predicted allergens and laterally-transferred genes associated with secondary metabolism.</title>
        <authorList>
            <person name="Dong X."/>
            <person name="Chaisiri K."/>
            <person name="Xia D."/>
            <person name="Armstrong S.D."/>
            <person name="Fang Y."/>
            <person name="Donnelly M.J."/>
            <person name="Kadowaki T."/>
            <person name="McGarry J.W."/>
            <person name="Darby A.C."/>
            <person name="Makepeace B.L."/>
        </authorList>
    </citation>
    <scope>NUCLEOTIDE SEQUENCE [LARGE SCALE GENOMIC DNA]</scope>
    <source>
        <strain evidence="9">UoL-WK</strain>
    </source>
</reference>
<evidence type="ECO:0000256" key="4">
    <source>
        <dbReference type="ARBA" id="ARBA00022801"/>
    </source>
</evidence>
<dbReference type="InterPro" id="IPR050438">
    <property type="entry name" value="LMW_PTPase"/>
</dbReference>
<dbReference type="AlphaFoldDB" id="A0A443QBF3"/>
<feature type="domain" description="Phosphotyrosine protein phosphatase I" evidence="8">
    <location>
        <begin position="5"/>
        <end position="154"/>
    </location>
</feature>
<dbReference type="SMART" id="SM00226">
    <property type="entry name" value="LMWPc"/>
    <property type="match status" value="1"/>
</dbReference>
<dbReference type="PRINTS" id="PR00720">
    <property type="entry name" value="MAMMALPTPASE"/>
</dbReference>
<evidence type="ECO:0000313" key="9">
    <source>
        <dbReference type="EMBL" id="RWS00355.1"/>
    </source>
</evidence>
<name>A0A443QBF3_9ACAR</name>
<evidence type="ECO:0000256" key="2">
    <source>
        <dbReference type="ARBA" id="ARBA00011063"/>
    </source>
</evidence>
<gene>
    <name evidence="9" type="ORF">B4U79_03022</name>
</gene>
<comment type="function">
    <text evidence="7">Acts on tyrosine phosphorylated proteins, low-MW aryl phosphates and natural and synthetic acyl phosphates.</text>
</comment>
<dbReference type="EMBL" id="NCKU01011680">
    <property type="protein sequence ID" value="RWS00355.1"/>
    <property type="molecule type" value="Genomic_DNA"/>
</dbReference>
<organism evidence="9 10">
    <name type="scientific">Dinothrombium tinctorium</name>
    <dbReference type="NCBI Taxonomy" id="1965070"/>
    <lineage>
        <taxon>Eukaryota</taxon>
        <taxon>Metazoa</taxon>
        <taxon>Ecdysozoa</taxon>
        <taxon>Arthropoda</taxon>
        <taxon>Chelicerata</taxon>
        <taxon>Arachnida</taxon>
        <taxon>Acari</taxon>
        <taxon>Acariformes</taxon>
        <taxon>Trombidiformes</taxon>
        <taxon>Prostigmata</taxon>
        <taxon>Anystina</taxon>
        <taxon>Parasitengona</taxon>
        <taxon>Trombidioidea</taxon>
        <taxon>Trombidiidae</taxon>
        <taxon>Dinothrombium</taxon>
    </lineage>
</organism>
<dbReference type="GO" id="GO:0003993">
    <property type="term" value="F:acid phosphatase activity"/>
    <property type="evidence" value="ECO:0007669"/>
    <property type="project" value="UniProtKB-UniRule"/>
</dbReference>
<dbReference type="OrthoDB" id="3388at2759"/>
<feature type="active site" description="Nucleophile" evidence="6">
    <location>
        <position position="11"/>
    </location>
</feature>
<dbReference type="EC" id="3.1.3.2" evidence="7"/>
<dbReference type="GO" id="GO:0004726">
    <property type="term" value="F:non-membrane spanning protein tyrosine phosphatase activity"/>
    <property type="evidence" value="ECO:0007669"/>
    <property type="project" value="InterPro"/>
</dbReference>
<sequence>MSSQKKVLFVCLGNICRSPIAEAVFNHIVEQRKLSDKWLADSCAIGTWHVGRTPDRRAITVLKNHGINKYEHKARQLCDDDFVRFDYIFGMDDENMRDIEELSPQRVTAVVDRLGNYHPDGPTIIKDPYYDRNMDGFESVYDKCVKCINAFLDKIEKQ</sequence>
<dbReference type="FunFam" id="3.40.50.2300:FF:000105">
    <property type="entry name" value="Low molecular weight phosphotyrosine protein"/>
    <property type="match status" value="1"/>
</dbReference>
<dbReference type="GO" id="GO:0005737">
    <property type="term" value="C:cytoplasm"/>
    <property type="evidence" value="ECO:0007669"/>
    <property type="project" value="UniProtKB-SubCell"/>
</dbReference>
<comment type="catalytic activity">
    <reaction evidence="7">
        <text>O-phospho-L-tyrosyl-[protein] + H2O = L-tyrosyl-[protein] + phosphate</text>
        <dbReference type="Rhea" id="RHEA:10684"/>
        <dbReference type="Rhea" id="RHEA-COMP:10136"/>
        <dbReference type="Rhea" id="RHEA-COMP:20101"/>
        <dbReference type="ChEBI" id="CHEBI:15377"/>
        <dbReference type="ChEBI" id="CHEBI:43474"/>
        <dbReference type="ChEBI" id="CHEBI:46858"/>
        <dbReference type="ChEBI" id="CHEBI:61978"/>
        <dbReference type="EC" id="3.1.3.48"/>
    </reaction>
</comment>
<protein>
    <recommendedName>
        <fullName evidence="7">Low molecular weight phosphotyrosine protein phosphatase</fullName>
        <shortName evidence="7">LMW-PTP</shortName>
        <shortName evidence="7">LMW-PTPase</shortName>
        <ecNumber evidence="7">3.1.3.2</ecNumber>
        <ecNumber evidence="7">3.1.3.48</ecNumber>
    </recommendedName>
    <alternativeName>
        <fullName evidence="7">Low molecular weight cytosolic acid phosphatase</fullName>
    </alternativeName>
</protein>
<keyword evidence="3 7" id="KW-0963">Cytoplasm</keyword>
<dbReference type="CDD" id="cd16343">
    <property type="entry name" value="LMWPTP"/>
    <property type="match status" value="1"/>
</dbReference>
<evidence type="ECO:0000256" key="3">
    <source>
        <dbReference type="ARBA" id="ARBA00022490"/>
    </source>
</evidence>
<dbReference type="Proteomes" id="UP000285301">
    <property type="component" value="Unassembled WGS sequence"/>
</dbReference>
<keyword evidence="10" id="KW-1185">Reference proteome</keyword>
<dbReference type="EC" id="3.1.3.48" evidence="7"/>
<dbReference type="Pfam" id="PF01451">
    <property type="entry name" value="LMWPc"/>
    <property type="match status" value="1"/>
</dbReference>
<evidence type="ECO:0000256" key="5">
    <source>
        <dbReference type="ARBA" id="ARBA00022912"/>
    </source>
</evidence>
<feature type="active site" description="Proton donor" evidence="6">
    <location>
        <position position="127"/>
    </location>
</feature>
<keyword evidence="4 7" id="KW-0378">Hydrolase</keyword>
<comment type="caution">
    <text evidence="9">The sequence shown here is derived from an EMBL/GenBank/DDBJ whole genome shotgun (WGS) entry which is preliminary data.</text>
</comment>
<comment type="catalytic activity">
    <reaction evidence="7">
        <text>a phosphate monoester + H2O = an alcohol + phosphate</text>
        <dbReference type="Rhea" id="RHEA:15017"/>
        <dbReference type="ChEBI" id="CHEBI:15377"/>
        <dbReference type="ChEBI" id="CHEBI:30879"/>
        <dbReference type="ChEBI" id="CHEBI:43474"/>
        <dbReference type="ChEBI" id="CHEBI:67140"/>
        <dbReference type="EC" id="3.1.3.2"/>
    </reaction>
</comment>
<comment type="subcellular location">
    <subcellularLocation>
        <location evidence="1 7">Cytoplasm</location>
    </subcellularLocation>
</comment>
<dbReference type="PANTHER" id="PTHR11717:SF7">
    <property type="entry name" value="LOW MOLECULAR WEIGHT PHOSPHOTYROSINE PROTEIN PHOSPHATASE"/>
    <property type="match status" value="1"/>
</dbReference>
<dbReference type="PRINTS" id="PR00719">
    <property type="entry name" value="LMWPTPASE"/>
</dbReference>
<dbReference type="InterPro" id="IPR017867">
    <property type="entry name" value="Tyr_phospatase_low_mol_wt"/>
</dbReference>
<keyword evidence="5 7" id="KW-0904">Protein phosphatase</keyword>
<dbReference type="InterPro" id="IPR023485">
    <property type="entry name" value="Ptyr_pPase"/>
</dbReference>
<evidence type="ECO:0000313" key="10">
    <source>
        <dbReference type="Proteomes" id="UP000285301"/>
    </source>
</evidence>
<evidence type="ECO:0000256" key="6">
    <source>
        <dbReference type="PIRSR" id="PIRSR617867-1"/>
    </source>
</evidence>
<dbReference type="Gene3D" id="3.40.50.2300">
    <property type="match status" value="1"/>
</dbReference>
<dbReference type="PANTHER" id="PTHR11717">
    <property type="entry name" value="LOW MOLECULAR WEIGHT PROTEIN TYROSINE PHOSPHATASE"/>
    <property type="match status" value="1"/>
</dbReference>
<evidence type="ECO:0000256" key="7">
    <source>
        <dbReference type="RuleBase" id="RU368115"/>
    </source>
</evidence>
<evidence type="ECO:0000256" key="1">
    <source>
        <dbReference type="ARBA" id="ARBA00004496"/>
    </source>
</evidence>
<dbReference type="SUPFAM" id="SSF52788">
    <property type="entry name" value="Phosphotyrosine protein phosphatases I"/>
    <property type="match status" value="1"/>
</dbReference>
<dbReference type="STRING" id="1965070.A0A443QBF3"/>
<proteinExistence type="inferred from homology"/>
<feature type="active site" evidence="6">
    <location>
        <position position="17"/>
    </location>
</feature>
<accession>A0A443QBF3</accession>
<dbReference type="InterPro" id="IPR002115">
    <property type="entry name" value="Tyr_Pase_low_mol_wt_mml"/>
</dbReference>
<evidence type="ECO:0000259" key="8">
    <source>
        <dbReference type="SMART" id="SM00226"/>
    </source>
</evidence>
<comment type="similarity">
    <text evidence="2 7">Belongs to the low molecular weight phosphotyrosine protein phosphatase family.</text>
</comment>
<dbReference type="InterPro" id="IPR036196">
    <property type="entry name" value="Ptyr_pPase_sf"/>
</dbReference>